<dbReference type="PATRIC" id="fig|1365250.3.peg.5117"/>
<proteinExistence type="predicted"/>
<evidence type="ECO:0000256" key="1">
    <source>
        <dbReference type="ARBA" id="ARBA00023002"/>
    </source>
</evidence>
<evidence type="ECO:0000313" key="3">
    <source>
        <dbReference type="EMBL" id="KZN29722.1"/>
    </source>
</evidence>
<dbReference type="Gene3D" id="3.30.9.10">
    <property type="entry name" value="D-Amino Acid Oxidase, subunit A, domain 2"/>
    <property type="match status" value="1"/>
</dbReference>
<sequence>MSTYDPLYQAHCQGEAFASSYWTSTTSLGQPATPPQNDQEYDVIVIGGGFTGLLSAFYLATEFNQKVCVVEANQVGFGASARNAGFALPSSGRLGVLQMSKTWGEETAQRVYQEYQSAVTRVSDLIERHQIKCDKQASGYLKIAHSQSASDTLKSGLAYSQNVLKDNSLSFINNDELQANYIRTPNSFGAVRTSHGFGVNPLKLLLSYKFLIQKAGVHLYEKSLAQQLTKKGQIYSIKVNEARLTAKKVIIAGNAYNSKHTYSTLDSRYLPILSSILVTRPLTRSELETTGLKTHQVMMDTRTLKYYYRLLPDNRLLFGGRGAIFGKDQDKIKYRRHLETALKHSFPSLKSCVCEYNWHGYIAAALDDHPHIYCEDNIAYAIGYCGSGVAFSAQAAYRLAQMVSGLSVPNLPIYQTPAPRFPFATLSRLGQYGFYNLAILKDRLY</sequence>
<feature type="domain" description="FAD dependent oxidoreductase" evidence="2">
    <location>
        <begin position="42"/>
        <end position="402"/>
    </location>
</feature>
<evidence type="ECO:0000259" key="2">
    <source>
        <dbReference type="Pfam" id="PF01266"/>
    </source>
</evidence>
<gene>
    <name evidence="3" type="ORF">N475_05335</name>
</gene>
<dbReference type="PANTHER" id="PTHR13847:SF285">
    <property type="entry name" value="FAD DEPENDENT OXIDOREDUCTASE DOMAIN-CONTAINING PROTEIN"/>
    <property type="match status" value="1"/>
</dbReference>
<dbReference type="GO" id="GO:0005737">
    <property type="term" value="C:cytoplasm"/>
    <property type="evidence" value="ECO:0007669"/>
    <property type="project" value="TreeGrafter"/>
</dbReference>
<dbReference type="Pfam" id="PF01266">
    <property type="entry name" value="DAO"/>
    <property type="match status" value="1"/>
</dbReference>
<dbReference type="GO" id="GO:0016491">
    <property type="term" value="F:oxidoreductase activity"/>
    <property type="evidence" value="ECO:0007669"/>
    <property type="project" value="UniProtKB-KW"/>
</dbReference>
<protein>
    <recommendedName>
        <fullName evidence="2">FAD dependent oxidoreductase domain-containing protein</fullName>
    </recommendedName>
</protein>
<dbReference type="EMBL" id="AUYB01000158">
    <property type="protein sequence ID" value="KZN29722.1"/>
    <property type="molecule type" value="Genomic_DNA"/>
</dbReference>
<keyword evidence="1" id="KW-0560">Oxidoreductase</keyword>
<organism evidence="3 4">
    <name type="scientific">Pseudoalteromonas luteoviolacea DSM 6061</name>
    <dbReference type="NCBI Taxonomy" id="1365250"/>
    <lineage>
        <taxon>Bacteria</taxon>
        <taxon>Pseudomonadati</taxon>
        <taxon>Pseudomonadota</taxon>
        <taxon>Gammaproteobacteria</taxon>
        <taxon>Alteromonadales</taxon>
        <taxon>Pseudoalteromonadaceae</taxon>
        <taxon>Pseudoalteromonas</taxon>
    </lineage>
</organism>
<name>A0A166UA59_9GAMM</name>
<evidence type="ECO:0000313" key="4">
    <source>
        <dbReference type="Proteomes" id="UP000076643"/>
    </source>
</evidence>
<keyword evidence="4" id="KW-1185">Reference proteome</keyword>
<dbReference type="RefSeq" id="WP_063366110.1">
    <property type="nucleotide sequence ID" value="NZ_AQHB01000049.1"/>
</dbReference>
<accession>A0A166UA59</accession>
<comment type="caution">
    <text evidence="3">The sequence shown here is derived from an EMBL/GenBank/DDBJ whole genome shotgun (WGS) entry which is preliminary data.</text>
</comment>
<dbReference type="Proteomes" id="UP000076643">
    <property type="component" value="Unassembled WGS sequence"/>
</dbReference>
<dbReference type="AlphaFoldDB" id="A0A166UA59"/>
<dbReference type="PANTHER" id="PTHR13847">
    <property type="entry name" value="SARCOSINE DEHYDROGENASE-RELATED"/>
    <property type="match status" value="1"/>
</dbReference>
<dbReference type="SUPFAM" id="SSF51905">
    <property type="entry name" value="FAD/NAD(P)-binding domain"/>
    <property type="match status" value="1"/>
</dbReference>
<dbReference type="InterPro" id="IPR006076">
    <property type="entry name" value="FAD-dep_OxRdtase"/>
</dbReference>
<reference evidence="3 4" key="1">
    <citation type="submission" date="2013-07" db="EMBL/GenBank/DDBJ databases">
        <title>Comparative Genomic and Metabolomic Analysis of Twelve Strains of Pseudoalteromonas luteoviolacea.</title>
        <authorList>
            <person name="Vynne N.G."/>
            <person name="Mansson M."/>
            <person name="Gram L."/>
        </authorList>
    </citation>
    <scope>NUCLEOTIDE SEQUENCE [LARGE SCALE GENOMIC DNA]</scope>
    <source>
        <strain evidence="3 4">DSM 6061</strain>
    </source>
</reference>
<dbReference type="Gene3D" id="3.50.50.60">
    <property type="entry name" value="FAD/NAD(P)-binding domain"/>
    <property type="match status" value="1"/>
</dbReference>
<dbReference type="InterPro" id="IPR036188">
    <property type="entry name" value="FAD/NAD-bd_sf"/>
</dbReference>